<dbReference type="GO" id="GO:0016226">
    <property type="term" value="P:iron-sulfur cluster assembly"/>
    <property type="evidence" value="ECO:0007669"/>
    <property type="project" value="InterPro"/>
</dbReference>
<dbReference type="PROSITE" id="PS01215">
    <property type="entry name" value="MRP"/>
    <property type="match status" value="1"/>
</dbReference>
<dbReference type="GO" id="GO:0046872">
    <property type="term" value="F:metal ion binding"/>
    <property type="evidence" value="ECO:0007669"/>
    <property type="project" value="UniProtKB-KW"/>
</dbReference>
<dbReference type="InterPro" id="IPR027417">
    <property type="entry name" value="P-loop_NTPase"/>
</dbReference>
<keyword evidence="3 8" id="KW-0067">ATP-binding</keyword>
<dbReference type="GO" id="GO:0140663">
    <property type="term" value="F:ATP-dependent FeS chaperone activity"/>
    <property type="evidence" value="ECO:0007669"/>
    <property type="project" value="InterPro"/>
</dbReference>
<evidence type="ECO:0000313" key="11">
    <source>
        <dbReference type="Proteomes" id="UP000241886"/>
    </source>
</evidence>
<dbReference type="InterPro" id="IPR000808">
    <property type="entry name" value="Mrp-like_CS"/>
</dbReference>
<evidence type="ECO:0000313" key="10">
    <source>
        <dbReference type="EMBL" id="PSO04639.1"/>
    </source>
</evidence>
<evidence type="ECO:0000256" key="7">
    <source>
        <dbReference type="ARBA" id="ARBA00074706"/>
    </source>
</evidence>
<proteinExistence type="inferred from homology"/>
<evidence type="ECO:0000259" key="9">
    <source>
        <dbReference type="Pfam" id="PF01883"/>
    </source>
</evidence>
<dbReference type="InterPro" id="IPR044304">
    <property type="entry name" value="NUBPL-like"/>
</dbReference>
<dbReference type="Gene3D" id="3.30.300.130">
    <property type="entry name" value="Fe-S cluster assembly (FSCA)"/>
    <property type="match status" value="1"/>
</dbReference>
<dbReference type="SUPFAM" id="SSF117916">
    <property type="entry name" value="Fe-S cluster assembly (FSCA) domain-like"/>
    <property type="match status" value="1"/>
</dbReference>
<dbReference type="GO" id="GO:0051539">
    <property type="term" value="F:4 iron, 4 sulfur cluster binding"/>
    <property type="evidence" value="ECO:0007669"/>
    <property type="project" value="TreeGrafter"/>
</dbReference>
<dbReference type="Pfam" id="PF01883">
    <property type="entry name" value="FeS_assembly_P"/>
    <property type="match status" value="1"/>
</dbReference>
<keyword evidence="4 8" id="KW-0408">Iron</keyword>
<evidence type="ECO:0000256" key="2">
    <source>
        <dbReference type="ARBA" id="ARBA00022741"/>
    </source>
</evidence>
<keyword evidence="5 8" id="KW-0411">Iron-sulfur</keyword>
<keyword evidence="8" id="KW-0378">Hydrolase</keyword>
<evidence type="ECO:0000256" key="1">
    <source>
        <dbReference type="ARBA" id="ARBA00022723"/>
    </source>
</evidence>
<dbReference type="InterPro" id="IPR033756">
    <property type="entry name" value="YlxH/NBP35"/>
</dbReference>
<dbReference type="GO" id="GO:0005524">
    <property type="term" value="F:ATP binding"/>
    <property type="evidence" value="ECO:0007669"/>
    <property type="project" value="UniProtKB-UniRule"/>
</dbReference>
<dbReference type="CDD" id="cd02037">
    <property type="entry name" value="Mrp_NBP35"/>
    <property type="match status" value="1"/>
</dbReference>
<feature type="domain" description="MIP18 family-like" evidence="9">
    <location>
        <begin position="3"/>
        <end position="76"/>
    </location>
</feature>
<dbReference type="EMBL" id="NEXO01000055">
    <property type="protein sequence ID" value="PSO04639.1"/>
    <property type="molecule type" value="Genomic_DNA"/>
</dbReference>
<dbReference type="SUPFAM" id="SSF52540">
    <property type="entry name" value="P-loop containing nucleoside triphosphate hydrolases"/>
    <property type="match status" value="1"/>
</dbReference>
<comment type="similarity">
    <text evidence="8">Belongs to the Mrp/NBP35 ATP-binding proteins family.</text>
</comment>
<sequence>MSKSAIIEILKRVYDPEIGENIVDLDMVKEVKVDEKNGFVKIKIALTVPECPLTQKIKKDVSSSLESLGIKKVEIEFTSMSQEERQALLEKLRSLRAKREPTQAESGKRAYQGSPVALLPKGGIHNIIAVVSGKGGVGKSTISALIAVELKRRGFRVGVMDADVTGPSIPKLFGLTQRLEVNKDGNKLLPATTKSGIKVVSMNLILNEQTEAAIWRGPIVSGVIRQFFTDVEWGELDYLVVDLPPGTSDAPLTVFQSIPLDGVIVITSPQELARVIVAKAVNMAKKLNAPLLGLVENMAYTKCTECGSTIFIFGKPKGEEAAKEYAVPYLGELPLDPLLVELCDSGRIEEYQATELSRVVDRIGEVRVELYQLKAPKVR</sequence>
<evidence type="ECO:0000256" key="8">
    <source>
        <dbReference type="HAMAP-Rule" id="MF_02040"/>
    </source>
</evidence>
<dbReference type="AlphaFoldDB" id="A0A2R6C168"/>
<reference evidence="10 11" key="1">
    <citation type="submission" date="2017-04" db="EMBL/GenBank/DDBJ databases">
        <title>Novel microbial lineages endemic to geothermal iron-oxide mats fill important gaps in the evolutionary history of Archaea.</title>
        <authorList>
            <person name="Jay Z.J."/>
            <person name="Beam J.P."/>
            <person name="Dlakic M."/>
            <person name="Rusch D.B."/>
            <person name="Kozubal M.A."/>
            <person name="Inskeep W.P."/>
        </authorList>
    </citation>
    <scope>NUCLEOTIDE SEQUENCE [LARGE SCALE GENOMIC DNA]</scope>
    <source>
        <strain evidence="10">ECH_B_SAG-G16</strain>
    </source>
</reference>
<evidence type="ECO:0000256" key="4">
    <source>
        <dbReference type="ARBA" id="ARBA00023004"/>
    </source>
</evidence>
<comment type="function">
    <text evidence="6 8">Binds and transfers iron-sulfur (Fe-S) clusters to target apoproteins. Can hydrolyze ATP.</text>
</comment>
<keyword evidence="1 8" id="KW-0479">Metal-binding</keyword>
<comment type="subunit">
    <text evidence="8">Homodimer.</text>
</comment>
<dbReference type="PANTHER" id="PTHR42961:SF2">
    <property type="entry name" value="IRON-SULFUR PROTEIN NUBPL"/>
    <property type="match status" value="1"/>
</dbReference>
<organism evidence="10 11">
    <name type="scientific">Candidatus Marsarchaeota G2 archaeon ECH_B_SAG-G16</name>
    <dbReference type="NCBI Taxonomy" id="1978167"/>
    <lineage>
        <taxon>Archaea</taxon>
        <taxon>Candidatus Marsarchaeota</taxon>
        <taxon>Candidatus Marsarchaeota group 2</taxon>
    </lineage>
</organism>
<evidence type="ECO:0000256" key="6">
    <source>
        <dbReference type="ARBA" id="ARBA00058094"/>
    </source>
</evidence>
<protein>
    <recommendedName>
        <fullName evidence="7 8">Iron-sulfur cluster carrier protein</fullName>
    </recommendedName>
</protein>
<keyword evidence="2 8" id="KW-0547">Nucleotide-binding</keyword>
<gene>
    <name evidence="10" type="ORF">B9Q13_04040</name>
</gene>
<dbReference type="InterPro" id="IPR034904">
    <property type="entry name" value="FSCA_dom_sf"/>
</dbReference>
<dbReference type="FunFam" id="3.40.50.300:FF:001119">
    <property type="entry name" value="Iron-sulfur cluster carrier protein"/>
    <property type="match status" value="1"/>
</dbReference>
<dbReference type="GO" id="GO:0016887">
    <property type="term" value="F:ATP hydrolysis activity"/>
    <property type="evidence" value="ECO:0007669"/>
    <property type="project" value="UniProtKB-UniRule"/>
</dbReference>
<evidence type="ECO:0000256" key="3">
    <source>
        <dbReference type="ARBA" id="ARBA00022840"/>
    </source>
</evidence>
<dbReference type="PANTHER" id="PTHR42961">
    <property type="entry name" value="IRON-SULFUR PROTEIN NUBPL"/>
    <property type="match status" value="1"/>
</dbReference>
<feature type="binding site" evidence="8">
    <location>
        <begin position="133"/>
        <end position="140"/>
    </location>
    <ligand>
        <name>ATP</name>
        <dbReference type="ChEBI" id="CHEBI:30616"/>
    </ligand>
</feature>
<evidence type="ECO:0000256" key="5">
    <source>
        <dbReference type="ARBA" id="ARBA00023014"/>
    </source>
</evidence>
<accession>A0A2R6C168</accession>
<dbReference type="Proteomes" id="UP000241886">
    <property type="component" value="Unassembled WGS sequence"/>
</dbReference>
<dbReference type="HAMAP" id="MF_02040">
    <property type="entry name" value="Mrp_NBP35"/>
    <property type="match status" value="1"/>
</dbReference>
<name>A0A2R6C168_9ARCH</name>
<dbReference type="Gene3D" id="3.40.50.300">
    <property type="entry name" value="P-loop containing nucleotide triphosphate hydrolases"/>
    <property type="match status" value="1"/>
</dbReference>
<dbReference type="InterPro" id="IPR002744">
    <property type="entry name" value="MIP18-like"/>
</dbReference>
<dbReference type="InterPro" id="IPR019591">
    <property type="entry name" value="Mrp/NBP35_ATP-bd"/>
</dbReference>
<dbReference type="Pfam" id="PF10609">
    <property type="entry name" value="ParA"/>
    <property type="match status" value="1"/>
</dbReference>
<comment type="caution">
    <text evidence="10">The sequence shown here is derived from an EMBL/GenBank/DDBJ whole genome shotgun (WGS) entry which is preliminary data.</text>
</comment>